<name>A0ABV4BI43_9GAMM</name>
<gene>
    <name evidence="3" type="ORF">ABC977_14715</name>
</gene>
<reference evidence="3 4" key="1">
    <citation type="submission" date="2024-05" db="EMBL/GenBank/DDBJ databases">
        <title>Genome Sequence and Characterization of the New Strain Purple Sulfur Bacterium of Genus Thioalkalicoccus.</title>
        <authorList>
            <person name="Bryantseva I.A."/>
            <person name="Kyndt J.A."/>
            <person name="Imhoff J.F."/>
        </authorList>
    </citation>
    <scope>NUCLEOTIDE SEQUENCE [LARGE SCALE GENOMIC DNA]</scope>
    <source>
        <strain evidence="3 4">Um2</strain>
    </source>
</reference>
<evidence type="ECO:0000313" key="4">
    <source>
        <dbReference type="Proteomes" id="UP001564408"/>
    </source>
</evidence>
<dbReference type="Proteomes" id="UP001564408">
    <property type="component" value="Unassembled WGS sequence"/>
</dbReference>
<protein>
    <recommendedName>
        <fullName evidence="5">Sulfur globule protein CV1</fullName>
    </recommendedName>
</protein>
<sequence>MPQDRIKSSFRLASLALTGCLVAYAPSGFAFFGNMNPSDWFGGGRDYYDGPGRYGYGGYPGYGPGGPYGAPFGGYGVPYGGGYGAPYGGGYGAPYGGGYGAPPYGGAYGLPPGGGYGTTPFSGYGDSGPFGTPARGASDYDYGTPAPAGGTRYGSSSDDREREIEALRRRIQELESGRGAPDYGPPPHQESSPDWPGTPSFRPMDRY</sequence>
<evidence type="ECO:0000256" key="1">
    <source>
        <dbReference type="SAM" id="MobiDB-lite"/>
    </source>
</evidence>
<feature type="compositionally biased region" description="Basic and acidic residues" evidence="1">
    <location>
        <begin position="157"/>
        <end position="176"/>
    </location>
</feature>
<keyword evidence="4" id="KW-1185">Reference proteome</keyword>
<comment type="caution">
    <text evidence="3">The sequence shown here is derived from an EMBL/GenBank/DDBJ whole genome shotgun (WGS) entry which is preliminary data.</text>
</comment>
<evidence type="ECO:0000313" key="3">
    <source>
        <dbReference type="EMBL" id="MEY6433654.1"/>
    </source>
</evidence>
<feature type="region of interest" description="Disordered" evidence="1">
    <location>
        <begin position="127"/>
        <end position="207"/>
    </location>
</feature>
<evidence type="ECO:0000256" key="2">
    <source>
        <dbReference type="SAM" id="SignalP"/>
    </source>
</evidence>
<evidence type="ECO:0008006" key="5">
    <source>
        <dbReference type="Google" id="ProtNLM"/>
    </source>
</evidence>
<dbReference type="EMBL" id="JBDKXB010000025">
    <property type="protein sequence ID" value="MEY6433654.1"/>
    <property type="molecule type" value="Genomic_DNA"/>
</dbReference>
<organism evidence="3 4">
    <name type="scientific">Thioalkalicoccus limnaeus</name>
    <dbReference type="NCBI Taxonomy" id="120681"/>
    <lineage>
        <taxon>Bacteria</taxon>
        <taxon>Pseudomonadati</taxon>
        <taxon>Pseudomonadota</taxon>
        <taxon>Gammaproteobacteria</taxon>
        <taxon>Chromatiales</taxon>
        <taxon>Chromatiaceae</taxon>
        <taxon>Thioalkalicoccus</taxon>
    </lineage>
</organism>
<feature type="signal peptide" evidence="2">
    <location>
        <begin position="1"/>
        <end position="30"/>
    </location>
</feature>
<feature type="chain" id="PRO_5045886685" description="Sulfur globule protein CV1" evidence="2">
    <location>
        <begin position="31"/>
        <end position="207"/>
    </location>
</feature>
<proteinExistence type="predicted"/>
<accession>A0ABV4BI43</accession>
<keyword evidence="2" id="KW-0732">Signal</keyword>
<dbReference type="RefSeq" id="WP_369668040.1">
    <property type="nucleotide sequence ID" value="NZ_JBDKXB010000025.1"/>
</dbReference>